<accession>A0ACB8RLM5</accession>
<reference evidence="1" key="2">
    <citation type="journal article" date="2022" name="New Phytol.">
        <title>Evolutionary transition to the ectomycorrhizal habit in the genomes of a hyperdiverse lineage of mushroom-forming fungi.</title>
        <authorList>
            <person name="Looney B."/>
            <person name="Miyauchi S."/>
            <person name="Morin E."/>
            <person name="Drula E."/>
            <person name="Courty P.E."/>
            <person name="Kohler A."/>
            <person name="Kuo A."/>
            <person name="LaButti K."/>
            <person name="Pangilinan J."/>
            <person name="Lipzen A."/>
            <person name="Riley R."/>
            <person name="Andreopoulos W."/>
            <person name="He G."/>
            <person name="Johnson J."/>
            <person name="Nolan M."/>
            <person name="Tritt A."/>
            <person name="Barry K.W."/>
            <person name="Grigoriev I.V."/>
            <person name="Nagy L.G."/>
            <person name="Hibbett D."/>
            <person name="Henrissat B."/>
            <person name="Matheny P.B."/>
            <person name="Labbe J."/>
            <person name="Martin F.M."/>
        </authorList>
    </citation>
    <scope>NUCLEOTIDE SEQUENCE</scope>
    <source>
        <strain evidence="1">FP105234-sp</strain>
    </source>
</reference>
<sequence length="440" mass="47463">MSTGSLTDQDRKEPEKSAVEEKRRDSIENQDDAAVPPLQDRPPDGGFVAWLQIFSSFFILVNTWGIVNTYGAFQTYYETGLLNNKSPSAISWIGSMQGFLLLFVGFLTGPIFDAGYLKTLLLVGSFLIVFGLMMTSLATEYYQIFLAQGIAIGLGAGCLFVPSVAVLSTYFVKRRAMAIGLSASGSSVGGLIYPIVFHRLVPQVGFPWATRTLGFISFGTLAISYITIRRRVSPPAKRKLFDWTALREAPFMLFTLGNFFVFTGVYIPFYFISAYALKKTGASDDRAFYLVPILNAASIFGRIIPNIIADKTGSLNALIPCAFICSILAYSWISIHTNGGLLVFAILYGFFSGTMVSLSPSVLVGLSPDPKFVGTRVGMSFSIAGLGILIGNPVAGALLNIGEGKFVHAQVFGATITMAGAICIVASRVAKVGYSLRVKA</sequence>
<reference evidence="1" key="1">
    <citation type="submission" date="2021-02" db="EMBL/GenBank/DDBJ databases">
        <authorList>
            <consortium name="DOE Joint Genome Institute"/>
            <person name="Ahrendt S."/>
            <person name="Looney B.P."/>
            <person name="Miyauchi S."/>
            <person name="Morin E."/>
            <person name="Drula E."/>
            <person name="Courty P.E."/>
            <person name="Chicoki N."/>
            <person name="Fauchery L."/>
            <person name="Kohler A."/>
            <person name="Kuo A."/>
            <person name="Labutti K."/>
            <person name="Pangilinan J."/>
            <person name="Lipzen A."/>
            <person name="Riley R."/>
            <person name="Andreopoulos W."/>
            <person name="He G."/>
            <person name="Johnson J."/>
            <person name="Barry K.W."/>
            <person name="Grigoriev I.V."/>
            <person name="Nagy L."/>
            <person name="Hibbett D."/>
            <person name="Henrissat B."/>
            <person name="Matheny P.B."/>
            <person name="Labbe J."/>
            <person name="Martin F."/>
        </authorList>
    </citation>
    <scope>NUCLEOTIDE SEQUENCE</scope>
    <source>
        <strain evidence="1">FP105234-sp</strain>
    </source>
</reference>
<gene>
    <name evidence="1" type="ORF">FA95DRAFT_1574198</name>
</gene>
<name>A0ACB8RLM5_9AGAM</name>
<evidence type="ECO:0000313" key="1">
    <source>
        <dbReference type="EMBL" id="KAI0044864.1"/>
    </source>
</evidence>
<dbReference type="Proteomes" id="UP000814033">
    <property type="component" value="Unassembled WGS sequence"/>
</dbReference>
<proteinExistence type="predicted"/>
<keyword evidence="2" id="KW-1185">Reference proteome</keyword>
<organism evidence="1 2">
    <name type="scientific">Auriscalpium vulgare</name>
    <dbReference type="NCBI Taxonomy" id="40419"/>
    <lineage>
        <taxon>Eukaryota</taxon>
        <taxon>Fungi</taxon>
        <taxon>Dikarya</taxon>
        <taxon>Basidiomycota</taxon>
        <taxon>Agaricomycotina</taxon>
        <taxon>Agaricomycetes</taxon>
        <taxon>Russulales</taxon>
        <taxon>Auriscalpiaceae</taxon>
        <taxon>Auriscalpium</taxon>
    </lineage>
</organism>
<protein>
    <submittedName>
        <fullName evidence="1">MFS monocarboxylate transporter</fullName>
    </submittedName>
</protein>
<comment type="caution">
    <text evidence="1">The sequence shown here is derived from an EMBL/GenBank/DDBJ whole genome shotgun (WGS) entry which is preliminary data.</text>
</comment>
<dbReference type="EMBL" id="MU275969">
    <property type="protein sequence ID" value="KAI0044864.1"/>
    <property type="molecule type" value="Genomic_DNA"/>
</dbReference>
<evidence type="ECO:0000313" key="2">
    <source>
        <dbReference type="Proteomes" id="UP000814033"/>
    </source>
</evidence>